<name>A0A5J6ZAV9_9CORY</name>
<feature type="transmembrane region" description="Helical" evidence="2">
    <location>
        <begin position="60"/>
        <end position="81"/>
    </location>
</feature>
<evidence type="ECO:0000256" key="1">
    <source>
        <dbReference type="SAM" id="MobiDB-lite"/>
    </source>
</evidence>
<dbReference type="InterPro" id="IPR003675">
    <property type="entry name" value="Rce1/LyrA-like_dom"/>
</dbReference>
<dbReference type="OrthoDB" id="2680086at2"/>
<proteinExistence type="predicted"/>
<evidence type="ECO:0000256" key="2">
    <source>
        <dbReference type="SAM" id="Phobius"/>
    </source>
</evidence>
<feature type="transmembrane region" description="Helical" evidence="2">
    <location>
        <begin position="25"/>
        <end position="45"/>
    </location>
</feature>
<gene>
    <name evidence="4" type="ORF">CUROG_10400</name>
</gene>
<keyword evidence="5" id="KW-1185">Reference proteome</keyword>
<organism evidence="4 5">
    <name type="scientific">Corynebacterium urogenitale</name>
    <dbReference type="NCBI Taxonomy" id="2487892"/>
    <lineage>
        <taxon>Bacteria</taxon>
        <taxon>Bacillati</taxon>
        <taxon>Actinomycetota</taxon>
        <taxon>Actinomycetes</taxon>
        <taxon>Mycobacteriales</taxon>
        <taxon>Corynebacteriaceae</taxon>
        <taxon>Corynebacterium</taxon>
    </lineage>
</organism>
<feature type="transmembrane region" description="Helical" evidence="2">
    <location>
        <begin position="216"/>
        <end position="237"/>
    </location>
</feature>
<feature type="transmembrane region" description="Helical" evidence="2">
    <location>
        <begin position="243"/>
        <end position="265"/>
    </location>
</feature>
<feature type="transmembrane region" description="Helical" evidence="2">
    <location>
        <begin position="135"/>
        <end position="152"/>
    </location>
</feature>
<dbReference type="GO" id="GO:0006508">
    <property type="term" value="P:proteolysis"/>
    <property type="evidence" value="ECO:0007669"/>
    <property type="project" value="UniProtKB-KW"/>
</dbReference>
<sequence>MNAATCINDDGCMFNVSSRPIRESLAFLAALLLVFWVLILTVVVLDDAAVMVDDMYRPDVLLYTMLAVIVMIPACWVAVRWAGRRPFGSLLSAENRFRWGVALRALPLVLVVLLAGNVAFLAVSDRGSLSSDATSLVLLAIIALAVPLQATAEELVFRGLLPQVVGSWVKSPWLMYGIPLALFVAGHSYNSVGLIDIAVFAACLSLLAHRTRGIEIPIVLHVCNNLFAFGMGALGVQNLNQVAYPWVAVLVSSGTTIIVTALILADEKLMAMCARAEEPAEEENAPRKHTKHSEERGQQGGAKANARPGKQQRAGRHPNPAPERKQQGKQQNQRS</sequence>
<dbReference type="Pfam" id="PF02517">
    <property type="entry name" value="Rce1-like"/>
    <property type="match status" value="1"/>
</dbReference>
<dbReference type="GO" id="GO:0080120">
    <property type="term" value="P:CAAX-box protein maturation"/>
    <property type="evidence" value="ECO:0007669"/>
    <property type="project" value="UniProtKB-ARBA"/>
</dbReference>
<keyword evidence="2" id="KW-0472">Membrane</keyword>
<protein>
    <submittedName>
        <fullName evidence="4">CAAX amino terminal protease self-immunity</fullName>
    </submittedName>
</protein>
<evidence type="ECO:0000313" key="5">
    <source>
        <dbReference type="Proteomes" id="UP000326711"/>
    </source>
</evidence>
<feature type="transmembrane region" description="Helical" evidence="2">
    <location>
        <begin position="101"/>
        <end position="123"/>
    </location>
</feature>
<dbReference type="AlphaFoldDB" id="A0A5J6ZAV9"/>
<reference evidence="5" key="1">
    <citation type="submission" date="2019-10" db="EMBL/GenBank/DDBJ databases">
        <title>Complete genome sequence of Corynebacterium urogenitalis DSM 108747, isolated from the genital tract of a cow.</title>
        <authorList>
            <person name="Ruckert C."/>
            <person name="Ballas P."/>
            <person name="Wagener K."/>
            <person name="Drillich M."/>
            <person name="Kaempfer P."/>
            <person name="Busse H.-J."/>
            <person name="Ehling-Schulz M."/>
        </authorList>
    </citation>
    <scope>NUCLEOTIDE SEQUENCE [LARGE SCALE GENOMIC DNA]</scope>
    <source>
        <strain evidence="5">LMM 1652</strain>
    </source>
</reference>
<feature type="region of interest" description="Disordered" evidence="1">
    <location>
        <begin position="277"/>
        <end position="335"/>
    </location>
</feature>
<keyword evidence="4" id="KW-0645">Protease</keyword>
<feature type="transmembrane region" description="Helical" evidence="2">
    <location>
        <begin position="164"/>
        <end position="185"/>
    </location>
</feature>
<keyword evidence="2" id="KW-0812">Transmembrane</keyword>
<evidence type="ECO:0000259" key="3">
    <source>
        <dbReference type="Pfam" id="PF02517"/>
    </source>
</evidence>
<dbReference type="Proteomes" id="UP000326711">
    <property type="component" value="Chromosome"/>
</dbReference>
<feature type="domain" description="CAAX prenyl protease 2/Lysostaphin resistance protein A-like" evidence="3">
    <location>
        <begin position="138"/>
        <end position="227"/>
    </location>
</feature>
<evidence type="ECO:0000313" key="4">
    <source>
        <dbReference type="EMBL" id="QFQ03412.1"/>
    </source>
</evidence>
<dbReference type="EMBL" id="CP045032">
    <property type="protein sequence ID" value="QFQ03412.1"/>
    <property type="molecule type" value="Genomic_DNA"/>
</dbReference>
<feature type="transmembrane region" description="Helical" evidence="2">
    <location>
        <begin position="191"/>
        <end position="209"/>
    </location>
</feature>
<keyword evidence="4" id="KW-0378">Hydrolase</keyword>
<accession>A0A5J6ZAV9</accession>
<keyword evidence="2" id="KW-1133">Transmembrane helix</keyword>
<dbReference type="GO" id="GO:0004175">
    <property type="term" value="F:endopeptidase activity"/>
    <property type="evidence" value="ECO:0007669"/>
    <property type="project" value="UniProtKB-ARBA"/>
</dbReference>
<dbReference type="KEGG" id="cuo:CUROG_10400"/>